<keyword evidence="3" id="KW-1185">Reference proteome</keyword>
<dbReference type="AlphaFoldDB" id="A0A1Q9CFI6"/>
<accession>A0A1Q9CFI6</accession>
<feature type="region of interest" description="Disordered" evidence="1">
    <location>
        <begin position="64"/>
        <end position="107"/>
    </location>
</feature>
<evidence type="ECO:0000313" key="2">
    <source>
        <dbReference type="EMBL" id="OLP81703.1"/>
    </source>
</evidence>
<dbReference type="Proteomes" id="UP000186817">
    <property type="component" value="Unassembled WGS sequence"/>
</dbReference>
<name>A0A1Q9CFI6_SYMMI</name>
<protein>
    <submittedName>
        <fullName evidence="2">Uncharacterized protein</fullName>
    </submittedName>
</protein>
<proteinExistence type="predicted"/>
<reference evidence="2 3" key="1">
    <citation type="submission" date="2016-02" db="EMBL/GenBank/DDBJ databases">
        <title>Genome analysis of coral dinoflagellate symbionts highlights evolutionary adaptations to a symbiotic lifestyle.</title>
        <authorList>
            <person name="Aranda M."/>
            <person name="Li Y."/>
            <person name="Liew Y.J."/>
            <person name="Baumgarten S."/>
            <person name="Simakov O."/>
            <person name="Wilson M."/>
            <person name="Piel J."/>
            <person name="Ashoor H."/>
            <person name="Bougouffa S."/>
            <person name="Bajic V.B."/>
            <person name="Ryu T."/>
            <person name="Ravasi T."/>
            <person name="Bayer T."/>
            <person name="Micklem G."/>
            <person name="Kim H."/>
            <person name="Bhak J."/>
            <person name="Lajeunesse T.C."/>
            <person name="Voolstra C.R."/>
        </authorList>
    </citation>
    <scope>NUCLEOTIDE SEQUENCE [LARGE SCALE GENOMIC DNA]</scope>
    <source>
        <strain evidence="2 3">CCMP2467</strain>
    </source>
</reference>
<feature type="compositionally biased region" description="Polar residues" evidence="1">
    <location>
        <begin position="226"/>
        <end position="236"/>
    </location>
</feature>
<evidence type="ECO:0000313" key="3">
    <source>
        <dbReference type="Proteomes" id="UP000186817"/>
    </source>
</evidence>
<feature type="compositionally biased region" description="Low complexity" evidence="1">
    <location>
        <begin position="237"/>
        <end position="248"/>
    </location>
</feature>
<comment type="caution">
    <text evidence="2">The sequence shown here is derived from an EMBL/GenBank/DDBJ whole genome shotgun (WGS) entry which is preliminary data.</text>
</comment>
<dbReference type="OrthoDB" id="448155at2759"/>
<evidence type="ECO:0000256" key="1">
    <source>
        <dbReference type="SAM" id="MobiDB-lite"/>
    </source>
</evidence>
<dbReference type="EMBL" id="LSRX01001257">
    <property type="protein sequence ID" value="OLP81703.1"/>
    <property type="molecule type" value="Genomic_DNA"/>
</dbReference>
<feature type="compositionally biased region" description="Polar residues" evidence="1">
    <location>
        <begin position="87"/>
        <end position="107"/>
    </location>
</feature>
<organism evidence="2 3">
    <name type="scientific">Symbiodinium microadriaticum</name>
    <name type="common">Dinoflagellate</name>
    <name type="synonym">Zooxanthella microadriatica</name>
    <dbReference type="NCBI Taxonomy" id="2951"/>
    <lineage>
        <taxon>Eukaryota</taxon>
        <taxon>Sar</taxon>
        <taxon>Alveolata</taxon>
        <taxon>Dinophyceae</taxon>
        <taxon>Suessiales</taxon>
        <taxon>Symbiodiniaceae</taxon>
        <taxon>Symbiodinium</taxon>
    </lineage>
</organism>
<gene>
    <name evidence="2" type="ORF">AK812_SmicGene37739</name>
</gene>
<sequence>MAMATFASQLQVSTKNTFLHCEDREGEHQADELMTRSLSCPAFMTDVTTVPCRSPCPSVVKSSFQEDDRYSSASTANQDESDVECLSASQSESSRTNSPLNIGSRTNSPCNLGVVGNAVPMVLAPNVVPVMPQEIQVVETPMPTPQQAIQQATQFDLPGPVGQVTMLAPQQAIQQLSGPAGQVAMPVPQQAFQQPSGTVPATQRDLPGPAGQVTMLAPQQAIQQLSGQVPTSSSGSQAALQVPAAAPANETRAPTSKTTDQQKRINRELVVAGKRSSLEVLKVVQRNLGQMNGVNLSTAFHRISRGAEERVTGSDVFRRLLEAAERYAEQELANRGSSLPANCCTIIAWSCAQLRVFPPSLFAKLAAIATPQLRSCQAYEITNLLWAFAEFYKYEQDTANGVVSEVRALLDSVAEVFSGRRPGDFKVQVLTSALMSVSALPWNPSFSSTWLLNSSFQELFSRWGELELEGQAQVAVALERLRVKCAPFFESLLRSAGQEFPAVKISLEAYLLSRAR</sequence>
<feature type="region of interest" description="Disordered" evidence="1">
    <location>
        <begin position="226"/>
        <end position="262"/>
    </location>
</feature>